<feature type="signal peptide" evidence="6">
    <location>
        <begin position="1"/>
        <end position="20"/>
    </location>
</feature>
<dbReference type="AlphaFoldDB" id="A0A8B8BKR5"/>
<proteinExistence type="predicted"/>
<dbReference type="SMART" id="SM00180">
    <property type="entry name" value="EGF_Lam"/>
    <property type="match status" value="2"/>
</dbReference>
<keyword evidence="5" id="KW-0424">Laminin EGF-like domain</keyword>
<evidence type="ECO:0000313" key="9">
    <source>
        <dbReference type="RefSeq" id="XP_022303903.1"/>
    </source>
</evidence>
<keyword evidence="4" id="KW-0325">Glycoprotein</keyword>
<evidence type="ECO:0000256" key="2">
    <source>
        <dbReference type="ARBA" id="ARBA00022737"/>
    </source>
</evidence>
<evidence type="ECO:0000256" key="4">
    <source>
        <dbReference type="ARBA" id="ARBA00023180"/>
    </source>
</evidence>
<dbReference type="Pfam" id="PF00053">
    <property type="entry name" value="EGF_laminin"/>
    <property type="match status" value="1"/>
</dbReference>
<accession>A0A8B8BKR5</accession>
<evidence type="ECO:0000256" key="6">
    <source>
        <dbReference type="SAM" id="SignalP"/>
    </source>
</evidence>
<protein>
    <submittedName>
        <fullName evidence="9">Laminin subunit gamma-1-like</fullName>
    </submittedName>
</protein>
<feature type="domain" description="Laminin N-terminal" evidence="7">
    <location>
        <begin position="29"/>
        <end position="261"/>
    </location>
</feature>
<dbReference type="KEGG" id="cvn:111111305"/>
<dbReference type="Proteomes" id="UP000694844">
    <property type="component" value="Chromosome 9"/>
</dbReference>
<keyword evidence="2" id="KW-0677">Repeat</keyword>
<dbReference type="PROSITE" id="PS01248">
    <property type="entry name" value="EGF_LAM_1"/>
    <property type="match status" value="2"/>
</dbReference>
<keyword evidence="3" id="KW-1015">Disulfide bond</keyword>
<dbReference type="CDD" id="cd00055">
    <property type="entry name" value="EGF_Lam"/>
    <property type="match status" value="2"/>
</dbReference>
<dbReference type="Gene3D" id="2.10.25.10">
    <property type="entry name" value="Laminin"/>
    <property type="match status" value="1"/>
</dbReference>
<organism evidence="8 9">
    <name type="scientific">Crassostrea virginica</name>
    <name type="common">Eastern oyster</name>
    <dbReference type="NCBI Taxonomy" id="6565"/>
    <lineage>
        <taxon>Eukaryota</taxon>
        <taxon>Metazoa</taxon>
        <taxon>Spiralia</taxon>
        <taxon>Lophotrochozoa</taxon>
        <taxon>Mollusca</taxon>
        <taxon>Bivalvia</taxon>
        <taxon>Autobranchia</taxon>
        <taxon>Pteriomorphia</taxon>
        <taxon>Ostreida</taxon>
        <taxon>Ostreoidea</taxon>
        <taxon>Ostreidae</taxon>
        <taxon>Crassostrea</taxon>
    </lineage>
</organism>
<gene>
    <name evidence="9" type="primary">LOC111111305</name>
</gene>
<dbReference type="Pfam" id="PF00055">
    <property type="entry name" value="Laminin_N"/>
    <property type="match status" value="1"/>
</dbReference>
<dbReference type="SUPFAM" id="SSF57196">
    <property type="entry name" value="EGF/Laminin"/>
    <property type="match status" value="2"/>
</dbReference>
<dbReference type="GO" id="GO:0005604">
    <property type="term" value="C:basement membrane"/>
    <property type="evidence" value="ECO:0007669"/>
    <property type="project" value="TreeGrafter"/>
</dbReference>
<dbReference type="GO" id="GO:0009887">
    <property type="term" value="P:animal organ morphogenesis"/>
    <property type="evidence" value="ECO:0007669"/>
    <property type="project" value="TreeGrafter"/>
</dbReference>
<dbReference type="GO" id="GO:0007411">
    <property type="term" value="P:axon guidance"/>
    <property type="evidence" value="ECO:0007669"/>
    <property type="project" value="TreeGrafter"/>
</dbReference>
<dbReference type="OrthoDB" id="5984158at2759"/>
<evidence type="ECO:0000256" key="5">
    <source>
        <dbReference type="ARBA" id="ARBA00023292"/>
    </source>
</evidence>
<feature type="chain" id="PRO_5034396383" evidence="6">
    <location>
        <begin position="21"/>
        <end position="375"/>
    </location>
</feature>
<dbReference type="InterPro" id="IPR008211">
    <property type="entry name" value="Laminin_N"/>
</dbReference>
<dbReference type="PANTHER" id="PTHR10574:SF435">
    <property type="entry name" value="LAMININ SUBUNIT GAMMA-1"/>
    <property type="match status" value="1"/>
</dbReference>
<dbReference type="Gene3D" id="2.60.120.260">
    <property type="entry name" value="Galactose-binding domain-like"/>
    <property type="match status" value="1"/>
</dbReference>
<dbReference type="GeneID" id="111111305"/>
<reference evidence="9" key="1">
    <citation type="submission" date="2025-08" db="UniProtKB">
        <authorList>
            <consortium name="RefSeq"/>
        </authorList>
    </citation>
    <scope>IDENTIFICATION</scope>
    <source>
        <tissue evidence="9">Whole sample</tissue>
    </source>
</reference>
<evidence type="ECO:0000259" key="7">
    <source>
        <dbReference type="PROSITE" id="PS51117"/>
    </source>
</evidence>
<dbReference type="PANTHER" id="PTHR10574">
    <property type="entry name" value="NETRIN/LAMININ-RELATED"/>
    <property type="match status" value="1"/>
</dbReference>
<keyword evidence="8" id="KW-1185">Reference proteome</keyword>
<evidence type="ECO:0000313" key="8">
    <source>
        <dbReference type="Proteomes" id="UP000694844"/>
    </source>
</evidence>
<name>A0A8B8BKR5_CRAVI</name>
<keyword evidence="1 6" id="KW-0732">Signal</keyword>
<dbReference type="InterPro" id="IPR056863">
    <property type="entry name" value="LMN_ATRN_NET-like_EGF"/>
</dbReference>
<dbReference type="PROSITE" id="PS51117">
    <property type="entry name" value="LAMININ_NTER"/>
    <property type="match status" value="1"/>
</dbReference>
<dbReference type="SMART" id="SM00136">
    <property type="entry name" value="LamNT"/>
    <property type="match status" value="1"/>
</dbReference>
<dbReference type="InterPro" id="IPR050440">
    <property type="entry name" value="Laminin/Netrin_ECM"/>
</dbReference>
<dbReference type="Pfam" id="PF24973">
    <property type="entry name" value="EGF_LMN_ATRN"/>
    <property type="match status" value="1"/>
</dbReference>
<evidence type="ECO:0000256" key="3">
    <source>
        <dbReference type="ARBA" id="ARBA00023157"/>
    </source>
</evidence>
<dbReference type="GO" id="GO:0009888">
    <property type="term" value="P:tissue development"/>
    <property type="evidence" value="ECO:0007669"/>
    <property type="project" value="TreeGrafter"/>
</dbReference>
<dbReference type="FunFam" id="2.10.25.10:FF:000166">
    <property type="entry name" value="laminin subunit gamma-1"/>
    <property type="match status" value="1"/>
</dbReference>
<dbReference type="RefSeq" id="XP_022303903.1">
    <property type="nucleotide sequence ID" value="XM_022448195.1"/>
</dbReference>
<evidence type="ECO:0000256" key="1">
    <source>
        <dbReference type="ARBA" id="ARBA00022729"/>
    </source>
</evidence>
<dbReference type="InterPro" id="IPR002049">
    <property type="entry name" value="LE_dom"/>
</dbReference>
<sequence length="375" mass="42046">MFYLVLLVFSLGALFHTIQGQNCFDDQGDAQFCAPPFLDPSFDKPVDATNTCGLSGPTEYCLLLASRCQICDAQAPRSRHPASYITDQFGYFNPTWWQSGTMFDGVGYPVAVNLTFDFKKAYDITYITLRFQAPVPESFAIYKKTRENDEWTAFQFFSASCQGTYGKNDATYTTNPNEAMCTSEYSDVYPFTGASVPFSTLAGRPGAMAFDYNPVLQEWVTATAIKISLTRMNTFGDEMFGDERVLKSYYYAISDIGIGARCKCNGHASECFVPSGEDSEVCRCEHNTDGIECDRCLPMYNDKPWARATQTSANECQRCECNNKADRCYFDEDLYQRTGRGGHCVDCRDNTDGPHCERCKDNFSKNSEGECIPTV</sequence>